<protein>
    <submittedName>
        <fullName evidence="7">Uncharacterized protein</fullName>
    </submittedName>
</protein>
<evidence type="ECO:0000313" key="8">
    <source>
        <dbReference type="Proteomes" id="UP000240080"/>
    </source>
</evidence>
<reference evidence="7" key="3">
    <citation type="submission" date="2025-09" db="UniProtKB">
        <authorList>
            <consortium name="Ensembl"/>
        </authorList>
    </citation>
    <scope>IDENTIFICATION</scope>
</reference>
<evidence type="ECO:0000313" key="7">
    <source>
        <dbReference type="Ensembl" id="ENSPPAP00000037503.1"/>
    </source>
</evidence>
<dbReference type="PANTHER" id="PTHR32267:SF2">
    <property type="entry name" value="T-CELL LEUKEMIA TRANSLOCATION-ALTERED GENE PROTEIN"/>
    <property type="match status" value="1"/>
</dbReference>
<dbReference type="Proteomes" id="UP000240080">
    <property type="component" value="Chromosome 3"/>
</dbReference>
<evidence type="ECO:0000256" key="4">
    <source>
        <dbReference type="ARBA" id="ARBA00022692"/>
    </source>
</evidence>
<organism evidence="7 8">
    <name type="scientific">Pan paniscus</name>
    <name type="common">Pygmy chimpanzee</name>
    <name type="synonym">Bonobo</name>
    <dbReference type="NCBI Taxonomy" id="9597"/>
    <lineage>
        <taxon>Eukaryota</taxon>
        <taxon>Metazoa</taxon>
        <taxon>Chordata</taxon>
        <taxon>Craniata</taxon>
        <taxon>Vertebrata</taxon>
        <taxon>Euteleostomi</taxon>
        <taxon>Mammalia</taxon>
        <taxon>Eutheria</taxon>
        <taxon>Euarchontoglires</taxon>
        <taxon>Primates</taxon>
        <taxon>Haplorrhini</taxon>
        <taxon>Catarrhini</taxon>
        <taxon>Hominidae</taxon>
        <taxon>Pan</taxon>
    </lineage>
</organism>
<proteinExistence type="inferred from homology"/>
<dbReference type="GeneTree" id="ENSGT00980000199418"/>
<sequence length="130" mass="14031">MDPRLMAPRISLRGKWQQTNLSKPTENKGRQQRVSKGITGSAGFYTGFCYSPDLRDNCRGFRVGSREYPVPTGLGLFCLLTLLPHPGTGQVKSLPVLLSGCLKERDCVLPLSGVITQGASGLGRPSVLLS</sequence>
<comment type="similarity">
    <text evidence="3">Belongs to the TCTA family.</text>
</comment>
<evidence type="ECO:0000256" key="5">
    <source>
        <dbReference type="ARBA" id="ARBA00022989"/>
    </source>
</evidence>
<name>A0A2R9C984_PANPA</name>
<keyword evidence="4" id="KW-0812">Transmembrane</keyword>
<evidence type="ECO:0000256" key="2">
    <source>
        <dbReference type="ARBA" id="ARBA00004370"/>
    </source>
</evidence>
<dbReference type="PANTHER" id="PTHR32267">
    <property type="entry name" value="T-CELL LEUKEMIA TRANSLOCATION-ALTERED GENE PROTEIN"/>
    <property type="match status" value="1"/>
</dbReference>
<comment type="function">
    <text evidence="1">May be required for cellular fusion during osteoclastogenesis.</text>
</comment>
<dbReference type="Ensembl" id="ENSPPAT00000060403.1">
    <property type="protein sequence ID" value="ENSPPAP00000037503.1"/>
    <property type="gene ID" value="ENSPPAG00000041505.1"/>
</dbReference>
<evidence type="ECO:0000256" key="3">
    <source>
        <dbReference type="ARBA" id="ARBA00007537"/>
    </source>
</evidence>
<evidence type="ECO:0000256" key="6">
    <source>
        <dbReference type="ARBA" id="ARBA00023136"/>
    </source>
</evidence>
<dbReference type="GO" id="GO:0016020">
    <property type="term" value="C:membrane"/>
    <property type="evidence" value="ECO:0007669"/>
    <property type="project" value="UniProtKB-SubCell"/>
</dbReference>
<keyword evidence="5" id="KW-1133">Transmembrane helix</keyword>
<comment type="subcellular location">
    <subcellularLocation>
        <location evidence="2">Membrane</location>
    </subcellularLocation>
</comment>
<dbReference type="GO" id="GO:0072675">
    <property type="term" value="P:osteoclast fusion"/>
    <property type="evidence" value="ECO:0007669"/>
    <property type="project" value="TreeGrafter"/>
</dbReference>
<dbReference type="AlphaFoldDB" id="A0A2R9C984"/>
<dbReference type="Bgee" id="ENSPPAG00000041505">
    <property type="expression patterns" value="Expressed in adult mammalian kidney and 6 other cell types or tissues"/>
</dbReference>
<keyword evidence="8" id="KW-1185">Reference proteome</keyword>
<dbReference type="EMBL" id="AJFE02064400">
    <property type="status" value="NOT_ANNOTATED_CDS"/>
    <property type="molecule type" value="Genomic_DNA"/>
</dbReference>
<reference evidence="7 8" key="1">
    <citation type="journal article" date="2012" name="Nature">
        <title>The bonobo genome compared with the chimpanzee and human genomes.</title>
        <authorList>
            <person name="Prufer K."/>
            <person name="Munch K."/>
            <person name="Hellmann I."/>
            <person name="Akagi K."/>
            <person name="Miller J.R."/>
            <person name="Walenz B."/>
            <person name="Koren S."/>
            <person name="Sutton G."/>
            <person name="Kodira C."/>
            <person name="Winer R."/>
            <person name="Knight J.R."/>
            <person name="Mullikin J.C."/>
            <person name="Meader S.J."/>
            <person name="Ponting C.P."/>
            <person name="Lunter G."/>
            <person name="Higashino S."/>
            <person name="Hobolth A."/>
            <person name="Dutheil J."/>
            <person name="Karakoc E."/>
            <person name="Alkan C."/>
            <person name="Sajjadian S."/>
            <person name="Catacchio C.R."/>
            <person name="Ventura M."/>
            <person name="Marques-Bonet T."/>
            <person name="Eichler E.E."/>
            <person name="Andre C."/>
            <person name="Atencia R."/>
            <person name="Mugisha L."/>
            <person name="Junhold J."/>
            <person name="Patterson N."/>
            <person name="Siebauer M."/>
            <person name="Good J.M."/>
            <person name="Fischer A."/>
            <person name="Ptak S.E."/>
            <person name="Lachmann M."/>
            <person name="Symer D.E."/>
            <person name="Mailund T."/>
            <person name="Schierup M.H."/>
            <person name="Andres A.M."/>
            <person name="Kelso J."/>
            <person name="Paabo S."/>
        </authorList>
    </citation>
    <scope>NUCLEOTIDE SEQUENCE [LARGE SCALE GENOMIC DNA]</scope>
</reference>
<accession>A0A2R9C984</accession>
<evidence type="ECO:0000256" key="1">
    <source>
        <dbReference type="ARBA" id="ARBA00003045"/>
    </source>
</evidence>
<dbReference type="OMA" id="ISHRGKW"/>
<reference evidence="7" key="2">
    <citation type="submission" date="2025-08" db="UniProtKB">
        <authorList>
            <consortium name="Ensembl"/>
        </authorList>
    </citation>
    <scope>IDENTIFICATION</scope>
</reference>
<dbReference type="InterPro" id="IPR016560">
    <property type="entry name" value="TCTA"/>
</dbReference>
<keyword evidence="6" id="KW-0472">Membrane</keyword>